<dbReference type="SUPFAM" id="SSF50685">
    <property type="entry name" value="Barwin-like endoglucanases"/>
    <property type="match status" value="1"/>
</dbReference>
<dbReference type="Pfam" id="PF03330">
    <property type="entry name" value="DPBB_1"/>
    <property type="match status" value="1"/>
</dbReference>
<dbReference type="Gene3D" id="2.40.40.10">
    <property type="entry name" value="RlpA-like domain"/>
    <property type="match status" value="1"/>
</dbReference>
<dbReference type="InterPro" id="IPR009009">
    <property type="entry name" value="RlpA-like_DPBB"/>
</dbReference>
<dbReference type="PANTHER" id="PTHR31867">
    <property type="entry name" value="EXPANSIN-A15"/>
    <property type="match status" value="1"/>
</dbReference>
<evidence type="ECO:0000259" key="3">
    <source>
        <dbReference type="PROSITE" id="PS50842"/>
    </source>
</evidence>
<sequence length="217" mass="24245">MALAYVLVALSLLSLAAANSPGFGGWQTGRATHYGTDAWSIHKGSCGYGWLDKNVATGWDVGAISDKAGDFAGSCGKCKEVKCKPMGFADGYGQWLDRNNVCYNDYSSVVIMVTDTCPCVYPDNYASNKRWCCGDMYHIDLSVWAYEKLAGKQWGVIGVAWRDVPCWYRPKNKARVPWWSKPTPKPWWEKAPSGWSKNMDKRLSGPKYQNGWGWGKK</sequence>
<dbReference type="InterPro" id="IPR007112">
    <property type="entry name" value="Expansin/allergen_DPBB_dom"/>
</dbReference>
<name>A0A383VIS4_TETOB</name>
<feature type="signal peptide" evidence="2">
    <location>
        <begin position="1"/>
        <end position="18"/>
    </location>
</feature>
<evidence type="ECO:0000313" key="4">
    <source>
        <dbReference type="EMBL" id="SZX65101.1"/>
    </source>
</evidence>
<evidence type="ECO:0000313" key="5">
    <source>
        <dbReference type="Proteomes" id="UP000256970"/>
    </source>
</evidence>
<dbReference type="SMART" id="SM00837">
    <property type="entry name" value="DPBB_1"/>
    <property type="match status" value="1"/>
</dbReference>
<dbReference type="CDD" id="cd22271">
    <property type="entry name" value="DPBB_EXP_N-like"/>
    <property type="match status" value="1"/>
</dbReference>
<dbReference type="GO" id="GO:0009664">
    <property type="term" value="P:plant-type cell wall organization"/>
    <property type="evidence" value="ECO:0007669"/>
    <property type="project" value="InterPro"/>
</dbReference>
<feature type="chain" id="PRO_5016574376" description="Expansin-like EG45 domain-containing protein" evidence="2">
    <location>
        <begin position="19"/>
        <end position="217"/>
    </location>
</feature>
<reference evidence="4 5" key="1">
    <citation type="submission" date="2016-10" db="EMBL/GenBank/DDBJ databases">
        <authorList>
            <person name="Cai Z."/>
        </authorList>
    </citation>
    <scope>NUCLEOTIDE SEQUENCE [LARGE SCALE GENOMIC DNA]</scope>
</reference>
<feature type="domain" description="Expansin-like EG45" evidence="3">
    <location>
        <begin position="43"/>
        <end position="171"/>
    </location>
</feature>
<organism evidence="4 5">
    <name type="scientific">Tetradesmus obliquus</name>
    <name type="common">Green alga</name>
    <name type="synonym">Acutodesmus obliquus</name>
    <dbReference type="NCBI Taxonomy" id="3088"/>
    <lineage>
        <taxon>Eukaryota</taxon>
        <taxon>Viridiplantae</taxon>
        <taxon>Chlorophyta</taxon>
        <taxon>core chlorophytes</taxon>
        <taxon>Chlorophyceae</taxon>
        <taxon>CS clade</taxon>
        <taxon>Sphaeropleales</taxon>
        <taxon>Scenedesmaceae</taxon>
        <taxon>Tetradesmus</taxon>
    </lineage>
</organism>
<dbReference type="PROSITE" id="PS50842">
    <property type="entry name" value="EXPANSIN_EG45"/>
    <property type="match status" value="1"/>
</dbReference>
<gene>
    <name evidence="4" type="ORF">BQ4739_LOCUS5556</name>
</gene>
<protein>
    <recommendedName>
        <fullName evidence="3">Expansin-like EG45 domain-containing protein</fullName>
    </recommendedName>
</protein>
<accession>A0A383VIS4</accession>
<dbReference type="AlphaFoldDB" id="A0A383VIS4"/>
<keyword evidence="5" id="KW-1185">Reference proteome</keyword>
<feature type="region of interest" description="Disordered" evidence="1">
    <location>
        <begin position="198"/>
        <end position="217"/>
    </location>
</feature>
<dbReference type="STRING" id="3088.A0A383VIS4"/>
<evidence type="ECO:0000256" key="1">
    <source>
        <dbReference type="SAM" id="MobiDB-lite"/>
    </source>
</evidence>
<keyword evidence="2" id="KW-0732">Signal</keyword>
<dbReference type="InterPro" id="IPR002963">
    <property type="entry name" value="Expansin"/>
</dbReference>
<dbReference type="InterPro" id="IPR036908">
    <property type="entry name" value="RlpA-like_sf"/>
</dbReference>
<evidence type="ECO:0000256" key="2">
    <source>
        <dbReference type="SAM" id="SignalP"/>
    </source>
</evidence>
<proteinExistence type="predicted"/>
<dbReference type="EMBL" id="FNXT01000550">
    <property type="protein sequence ID" value="SZX65101.1"/>
    <property type="molecule type" value="Genomic_DNA"/>
</dbReference>
<dbReference type="Proteomes" id="UP000256970">
    <property type="component" value="Unassembled WGS sequence"/>
</dbReference>